<dbReference type="Proteomes" id="UP000243797">
    <property type="component" value="Unassembled WGS sequence"/>
</dbReference>
<feature type="region of interest" description="Disordered" evidence="4">
    <location>
        <begin position="600"/>
        <end position="643"/>
    </location>
</feature>
<dbReference type="SUPFAM" id="SSF100934">
    <property type="entry name" value="Heat shock protein 70kD (HSP70), C-terminal subdomain"/>
    <property type="match status" value="1"/>
</dbReference>
<dbReference type="PANTHER" id="PTHR45639:SF3">
    <property type="entry name" value="HYPOXIA UP-REGULATED PROTEIN 1"/>
    <property type="match status" value="1"/>
</dbReference>
<dbReference type="Gene3D" id="1.20.1270.10">
    <property type="match status" value="1"/>
</dbReference>
<proteinExistence type="predicted"/>
<keyword evidence="3" id="KW-0143">Chaperone</keyword>
<feature type="chain" id="PRO_5014449110" evidence="5">
    <location>
        <begin position="34"/>
        <end position="1006"/>
    </location>
</feature>
<dbReference type="PANTHER" id="PTHR45639">
    <property type="entry name" value="HSC70CB, ISOFORM G-RELATED"/>
    <property type="match status" value="1"/>
</dbReference>
<feature type="compositionally biased region" description="Low complexity" evidence="4">
    <location>
        <begin position="939"/>
        <end position="968"/>
    </location>
</feature>
<dbReference type="GO" id="GO:0140662">
    <property type="term" value="F:ATP-dependent protein folding chaperone"/>
    <property type="evidence" value="ECO:0007669"/>
    <property type="project" value="InterPro"/>
</dbReference>
<dbReference type="FunFam" id="3.90.640.10:FF:000003">
    <property type="entry name" value="Molecular chaperone DnaK"/>
    <property type="match status" value="1"/>
</dbReference>
<evidence type="ECO:0000313" key="7">
    <source>
        <dbReference type="Proteomes" id="UP000243797"/>
    </source>
</evidence>
<organism evidence="6 7">
    <name type="scientific">Sphaceloma murrayae</name>
    <dbReference type="NCBI Taxonomy" id="2082308"/>
    <lineage>
        <taxon>Eukaryota</taxon>
        <taxon>Fungi</taxon>
        <taxon>Dikarya</taxon>
        <taxon>Ascomycota</taxon>
        <taxon>Pezizomycotina</taxon>
        <taxon>Dothideomycetes</taxon>
        <taxon>Dothideomycetidae</taxon>
        <taxon>Myriangiales</taxon>
        <taxon>Elsinoaceae</taxon>
        <taxon>Sphaceloma</taxon>
    </lineage>
</organism>
<keyword evidence="5" id="KW-0732">Signal</keyword>
<dbReference type="AlphaFoldDB" id="A0A2K1QJ61"/>
<evidence type="ECO:0000256" key="1">
    <source>
        <dbReference type="ARBA" id="ARBA00022741"/>
    </source>
</evidence>
<evidence type="ECO:0000256" key="3">
    <source>
        <dbReference type="ARBA" id="ARBA00023186"/>
    </source>
</evidence>
<dbReference type="Gene3D" id="3.30.30.30">
    <property type="match status" value="1"/>
</dbReference>
<keyword evidence="1" id="KW-0547">Nucleotide-binding</keyword>
<keyword evidence="6" id="KW-0346">Stress response</keyword>
<protein>
    <submittedName>
        <fullName evidence="6">Heat shock protein 70 lhs1</fullName>
    </submittedName>
</protein>
<evidence type="ECO:0000256" key="4">
    <source>
        <dbReference type="SAM" id="MobiDB-lite"/>
    </source>
</evidence>
<accession>A0A2K1QJ61</accession>
<dbReference type="Pfam" id="PF00012">
    <property type="entry name" value="HSP70"/>
    <property type="match status" value="1"/>
</dbReference>
<dbReference type="InParanoid" id="A0A2K1QJ61"/>
<dbReference type="GO" id="GO:0005524">
    <property type="term" value="F:ATP binding"/>
    <property type="evidence" value="ECO:0007669"/>
    <property type="project" value="UniProtKB-KW"/>
</dbReference>
<dbReference type="InterPro" id="IPR013126">
    <property type="entry name" value="Hsp_70_fam"/>
</dbReference>
<dbReference type="OrthoDB" id="10262720at2759"/>
<dbReference type="CDD" id="cd10230">
    <property type="entry name" value="ASKHA_NBD_HSP70_HYOU1"/>
    <property type="match status" value="1"/>
</dbReference>
<feature type="region of interest" description="Disordered" evidence="4">
    <location>
        <begin position="901"/>
        <end position="1006"/>
    </location>
</feature>
<feature type="compositionally biased region" description="Low complexity" evidence="4">
    <location>
        <begin position="611"/>
        <end position="632"/>
    </location>
</feature>
<dbReference type="GO" id="GO:0034663">
    <property type="term" value="C:endoplasmic reticulum chaperone complex"/>
    <property type="evidence" value="ECO:0007669"/>
    <property type="project" value="TreeGrafter"/>
</dbReference>
<feature type="compositionally biased region" description="Basic residues" evidence="4">
    <location>
        <begin position="916"/>
        <end position="938"/>
    </location>
</feature>
<dbReference type="InterPro" id="IPR029048">
    <property type="entry name" value="HSP70_C_sf"/>
</dbReference>
<dbReference type="EMBL" id="NKHZ01000080">
    <property type="protein sequence ID" value="PNS15177.1"/>
    <property type="molecule type" value="Genomic_DNA"/>
</dbReference>
<dbReference type="GO" id="GO:0030968">
    <property type="term" value="P:endoplasmic reticulum unfolded protein response"/>
    <property type="evidence" value="ECO:0007669"/>
    <property type="project" value="TreeGrafter"/>
</dbReference>
<evidence type="ECO:0000256" key="5">
    <source>
        <dbReference type="SAM" id="SignalP"/>
    </source>
</evidence>
<gene>
    <name evidence="6" type="ORF">CAC42_8178</name>
</gene>
<feature type="signal peptide" evidence="5">
    <location>
        <begin position="1"/>
        <end position="33"/>
    </location>
</feature>
<keyword evidence="2" id="KW-0067">ATP-binding</keyword>
<sequence>MAVTSASRRSGPTLSLQVMLFLALLFFTSTASAASAVLGIDLGTNFIKAAIVKPGTPLDIVLTKDSKRKETAAVAFKPLKNGPVELGSFPERLYGGDALALAGRFPGDVYSNLKPLLGIQSKDTATVDGYTSRFPAIQVDTSKSSVAFKSGAFSDKEQPWTVEELLAMELKNIRANAEAVTGKGSRITDAIITVPAFYTADERKAVERAASMAGLSVMSLISDGLAVGVDYSVKREFPNVSRGGKAELHLIFDMGASSTKATVLRFQSRDVKEGSSRFNKTIHEVSVLGTGWDRTLGGNALNGVVLDHLVSEFAKKSDVSSAGISPADVKKHGRTASKLWREAERARQVLSANTDVRSSFEGLYQDIDFSTKLSRAQFEELAAPFADRVAGPVKQALDSAKITTDDLTSVILYGGMVRTPFVQKQLEAIIGKSAEIRSNVNADESAAFGAAFKAAGLSPSFRVKEIRDAEAAIYAAGISHSQNGKERKQQVFIPTSLSGTPKQVQFKDKTDFEFSIYQKVDSEDRLIQKIETKNVTAGVKALGDKFGCTPDEIQTKFLMRLNPLNGVPEVVNGIVTCQAQVTVSKGGIVDSVKGFFGGKKDEQKPLKESESSSSTSTESSSSSASPASASASGKVNKTDAAKEPTTEIRIESILVDFDIVHQGLPVPSKAEVDRMTERLAAFDRSDKARFAREEAFNTLEGFTYRARDLISDSSFEEFSTEAVRSKISDLLSSTSDWLYGEGASATSDVLKKKLAEFTDLIDPVKKRQQEAKDRPEKIKLLQQVLDQTKTLMENVSKDIEKAAKSASSAAEKAASSVSSAVTPESSSAKDDLDDLEEPETSTTTSSAKAEPSNFTPYTKEDLSEITELYESIKQWLEEKVTAQKKLKPFEDAILSGRDLEAKGAEINRVMGSLVQKKIRMPKKTSSKKPKAPKTKKGKSSSSSSSGTSTTSGASSTASPASDAPDPKTINFPEGGKMPTEEEILEMIRKAGGDVPPSPEPPKHEEL</sequence>
<dbReference type="STRING" id="2082308.A0A2K1QJ61"/>
<dbReference type="PRINTS" id="PR00301">
    <property type="entry name" value="HEATSHOCK70"/>
</dbReference>
<keyword evidence="7" id="KW-1185">Reference proteome</keyword>
<evidence type="ECO:0000313" key="6">
    <source>
        <dbReference type="EMBL" id="PNS15177.1"/>
    </source>
</evidence>
<dbReference type="InterPro" id="IPR043129">
    <property type="entry name" value="ATPase_NBD"/>
</dbReference>
<dbReference type="Gene3D" id="3.90.640.10">
    <property type="entry name" value="Actin, Chain A, domain 4"/>
    <property type="match status" value="1"/>
</dbReference>
<feature type="compositionally biased region" description="Low complexity" evidence="4">
    <location>
        <begin position="840"/>
        <end position="852"/>
    </location>
</feature>
<reference evidence="6 7" key="1">
    <citation type="submission" date="2017-06" db="EMBL/GenBank/DDBJ databases">
        <title>Draft genome sequence of a variant of Elsinoe murrayae.</title>
        <authorList>
            <person name="Cheng Q."/>
        </authorList>
    </citation>
    <scope>NUCLEOTIDE SEQUENCE [LARGE SCALE GENOMIC DNA]</scope>
    <source>
        <strain evidence="6 7">CQ-2017a</strain>
    </source>
</reference>
<feature type="region of interest" description="Disordered" evidence="4">
    <location>
        <begin position="804"/>
        <end position="859"/>
    </location>
</feature>
<dbReference type="Gene3D" id="3.30.420.40">
    <property type="match status" value="2"/>
</dbReference>
<dbReference type="FunFam" id="1.20.1270.10:FF:000002">
    <property type="entry name" value="Heat shock 70 kDa protein 4"/>
    <property type="match status" value="1"/>
</dbReference>
<feature type="compositionally biased region" description="Basic and acidic residues" evidence="4">
    <location>
        <begin position="600"/>
        <end position="610"/>
    </location>
</feature>
<evidence type="ECO:0000256" key="2">
    <source>
        <dbReference type="ARBA" id="ARBA00022840"/>
    </source>
</evidence>
<feature type="compositionally biased region" description="Low complexity" evidence="4">
    <location>
        <begin position="804"/>
        <end position="826"/>
    </location>
</feature>
<comment type="caution">
    <text evidence="6">The sequence shown here is derived from an EMBL/GenBank/DDBJ whole genome shotgun (WGS) entry which is preliminary data.</text>
</comment>
<name>A0A2K1QJ61_9PEZI</name>
<dbReference type="SUPFAM" id="SSF53067">
    <property type="entry name" value="Actin-like ATPase domain"/>
    <property type="match status" value="2"/>
</dbReference>
<dbReference type="FunCoup" id="A0A2K1QJ61">
    <property type="interactions" value="179"/>
</dbReference>